<dbReference type="EMBL" id="ARZY01000031">
    <property type="protein sequence ID" value="EWH09027.1"/>
    <property type="molecule type" value="Genomic_DNA"/>
</dbReference>
<gene>
    <name evidence="1" type="ORF">DS2_14674</name>
</gene>
<dbReference type="Pfam" id="PF21716">
    <property type="entry name" value="dnstrm_HI1420"/>
    <property type="match status" value="1"/>
</dbReference>
<sequence length="103" mass="11360">MTQKINVSSLPEFDLSEQLRTDDDIAEYLTMVLEEGDTDELIRAIGYIAKARGMSQIAQQTGLGRESLYKSFRAGAKPQAETIFKVLKAINIDLRAVSHGSIA</sequence>
<dbReference type="OrthoDB" id="9798416at2"/>
<name>W7QJA6_9ALTE</name>
<dbReference type="Proteomes" id="UP000019276">
    <property type="component" value="Unassembled WGS sequence"/>
</dbReference>
<dbReference type="STRING" id="1328313.DS2_14674"/>
<dbReference type="InterPro" id="IPR010982">
    <property type="entry name" value="Lambda_DNA-bd_dom_sf"/>
</dbReference>
<dbReference type="PANTHER" id="PTHR40275">
    <property type="entry name" value="SSL7038 PROTEIN"/>
    <property type="match status" value="1"/>
</dbReference>
<dbReference type="PATRIC" id="fig|1328313.3.peg.2993"/>
<accession>W7QJA6</accession>
<dbReference type="SUPFAM" id="SSF47413">
    <property type="entry name" value="lambda repressor-like DNA-binding domains"/>
    <property type="match status" value="1"/>
</dbReference>
<dbReference type="AlphaFoldDB" id="W7QJA6"/>
<reference evidence="1 2" key="1">
    <citation type="journal article" date="2014" name="Genome Announc.">
        <title>Draft Genome Sequence of the Agar-Degrading Bacterium Catenovulum sp. Strain DS-2, Isolated from Intestines of Haliotis diversicolor.</title>
        <authorList>
            <person name="Shan D."/>
            <person name="Li X."/>
            <person name="Gu Z."/>
            <person name="Wei G."/>
            <person name="Gao Z."/>
            <person name="Shao Z."/>
        </authorList>
    </citation>
    <scope>NUCLEOTIDE SEQUENCE [LARGE SCALE GENOMIC DNA]</scope>
    <source>
        <strain evidence="1 2">DS-2</strain>
    </source>
</reference>
<protein>
    <submittedName>
        <fullName evidence="1">Cro repressor family protein</fullName>
    </submittedName>
</protein>
<comment type="caution">
    <text evidence="1">The sequence shown here is derived from an EMBL/GenBank/DDBJ whole genome shotgun (WGS) entry which is preliminary data.</text>
</comment>
<evidence type="ECO:0000313" key="2">
    <source>
        <dbReference type="Proteomes" id="UP000019276"/>
    </source>
</evidence>
<keyword evidence="2" id="KW-1185">Reference proteome</keyword>
<dbReference type="NCBIfam" id="TIGR02684">
    <property type="entry name" value="dnstrm_HI1420"/>
    <property type="match status" value="1"/>
</dbReference>
<evidence type="ECO:0000313" key="1">
    <source>
        <dbReference type="EMBL" id="EWH09027.1"/>
    </source>
</evidence>
<dbReference type="GO" id="GO:0003677">
    <property type="term" value="F:DNA binding"/>
    <property type="evidence" value="ECO:0007669"/>
    <property type="project" value="InterPro"/>
</dbReference>
<dbReference type="PANTHER" id="PTHR40275:SF1">
    <property type="entry name" value="SSL7038 PROTEIN"/>
    <property type="match status" value="1"/>
</dbReference>
<proteinExistence type="predicted"/>
<organism evidence="1 2">
    <name type="scientific">Catenovulum agarivorans DS-2</name>
    <dbReference type="NCBI Taxonomy" id="1328313"/>
    <lineage>
        <taxon>Bacteria</taxon>
        <taxon>Pseudomonadati</taxon>
        <taxon>Pseudomonadota</taxon>
        <taxon>Gammaproteobacteria</taxon>
        <taxon>Alteromonadales</taxon>
        <taxon>Alteromonadaceae</taxon>
        <taxon>Catenovulum</taxon>
    </lineage>
</organism>
<dbReference type="InterPro" id="IPR014057">
    <property type="entry name" value="HI1420"/>
</dbReference>
<dbReference type="eggNOG" id="COG3636">
    <property type="taxonomic scope" value="Bacteria"/>
</dbReference>